<feature type="domain" description="Reverse transcriptase Ty1/copia-type" evidence="1">
    <location>
        <begin position="11"/>
        <end position="115"/>
    </location>
</feature>
<dbReference type="InterPro" id="IPR043502">
    <property type="entry name" value="DNA/RNA_pol_sf"/>
</dbReference>
<sequence length="116" mass="13414">MDEELTALELNKTWTITPLPADHKPIGCKWVYKIKYRSDGNIERYKARLVAKGYTQLEGIDYRDTFSPTAKLTTLRCLLTVAAARNWFIHQLDVQNAFLHGSLHEIIYMDLPPGHR</sequence>
<dbReference type="EMBL" id="JAIWQS010000008">
    <property type="protein sequence ID" value="KAJ8899694.1"/>
    <property type="molecule type" value="Genomic_DNA"/>
</dbReference>
<accession>A0AAV8UCG1</accession>
<proteinExistence type="predicted"/>
<evidence type="ECO:0000313" key="2">
    <source>
        <dbReference type="EMBL" id="KAJ8899694.1"/>
    </source>
</evidence>
<dbReference type="SUPFAM" id="SSF56672">
    <property type="entry name" value="DNA/RNA polymerases"/>
    <property type="match status" value="1"/>
</dbReference>
<dbReference type="AlphaFoldDB" id="A0AAV8UCG1"/>
<name>A0AAV8UCG1_9ROSI</name>
<evidence type="ECO:0000313" key="3">
    <source>
        <dbReference type="Proteomes" id="UP001159364"/>
    </source>
</evidence>
<evidence type="ECO:0000259" key="1">
    <source>
        <dbReference type="Pfam" id="PF07727"/>
    </source>
</evidence>
<protein>
    <recommendedName>
        <fullName evidence="1">Reverse transcriptase Ty1/copia-type domain-containing protein</fullName>
    </recommendedName>
</protein>
<gene>
    <name evidence="2" type="ORF">K2173_019392</name>
</gene>
<keyword evidence="3" id="KW-1185">Reference proteome</keyword>
<comment type="caution">
    <text evidence="2">The sequence shown here is derived from an EMBL/GenBank/DDBJ whole genome shotgun (WGS) entry which is preliminary data.</text>
</comment>
<dbReference type="InterPro" id="IPR013103">
    <property type="entry name" value="RVT_2"/>
</dbReference>
<reference evidence="2 3" key="1">
    <citation type="submission" date="2021-09" db="EMBL/GenBank/DDBJ databases">
        <title>Genomic insights and catalytic innovation underlie evolution of tropane alkaloids biosynthesis.</title>
        <authorList>
            <person name="Wang Y.-J."/>
            <person name="Tian T."/>
            <person name="Huang J.-P."/>
            <person name="Huang S.-X."/>
        </authorList>
    </citation>
    <scope>NUCLEOTIDE SEQUENCE [LARGE SCALE GENOMIC DNA]</scope>
    <source>
        <strain evidence="2">KIB-2018</strain>
        <tissue evidence="2">Leaf</tissue>
    </source>
</reference>
<dbReference type="Proteomes" id="UP001159364">
    <property type="component" value="Linkage Group LG08"/>
</dbReference>
<organism evidence="2 3">
    <name type="scientific">Erythroxylum novogranatense</name>
    <dbReference type="NCBI Taxonomy" id="1862640"/>
    <lineage>
        <taxon>Eukaryota</taxon>
        <taxon>Viridiplantae</taxon>
        <taxon>Streptophyta</taxon>
        <taxon>Embryophyta</taxon>
        <taxon>Tracheophyta</taxon>
        <taxon>Spermatophyta</taxon>
        <taxon>Magnoliopsida</taxon>
        <taxon>eudicotyledons</taxon>
        <taxon>Gunneridae</taxon>
        <taxon>Pentapetalae</taxon>
        <taxon>rosids</taxon>
        <taxon>fabids</taxon>
        <taxon>Malpighiales</taxon>
        <taxon>Erythroxylaceae</taxon>
        <taxon>Erythroxylum</taxon>
    </lineage>
</organism>
<dbReference type="Pfam" id="PF07727">
    <property type="entry name" value="RVT_2"/>
    <property type="match status" value="1"/>
</dbReference>